<evidence type="ECO:0000259" key="3">
    <source>
        <dbReference type="Pfam" id="PF24809"/>
    </source>
</evidence>
<feature type="region of interest" description="Disordered" evidence="2">
    <location>
        <begin position="219"/>
        <end position="238"/>
    </location>
</feature>
<evidence type="ECO:0000313" key="5">
    <source>
        <dbReference type="EMBL" id="QYS98627.1"/>
    </source>
</evidence>
<feature type="domain" description="Nephrocystin 3-like N-terminal" evidence="4">
    <location>
        <begin position="251"/>
        <end position="412"/>
    </location>
</feature>
<evidence type="ECO:0000259" key="4">
    <source>
        <dbReference type="Pfam" id="PF24883"/>
    </source>
</evidence>
<reference evidence="5 6" key="1">
    <citation type="journal article" date="2021" name="BMC Genomics">
        <title>Telomere-to-telomere genome assembly of asparaginase-producing Trichoderma simmonsii.</title>
        <authorList>
            <person name="Chung D."/>
            <person name="Kwon Y.M."/>
            <person name="Yang Y."/>
        </authorList>
    </citation>
    <scope>NUCLEOTIDE SEQUENCE [LARGE SCALE GENOMIC DNA]</scope>
    <source>
        <strain evidence="5 6">GH-Sj1</strain>
    </source>
</reference>
<dbReference type="Proteomes" id="UP000826661">
    <property type="component" value="Chromosome III"/>
</dbReference>
<dbReference type="Pfam" id="PF24883">
    <property type="entry name" value="NPHP3_N"/>
    <property type="match status" value="1"/>
</dbReference>
<sequence length="939" mass="107190">MHVKMATTNHLQAMTLEQKAITNAKSLFAQLNNGDQLFQSCVSQTTSISQLIKYVDEEQHKHKNKASSKLLEQFQRNTEGLQSLSSIIELAVQVKADCFCPLWAPVKLILQISKSHSFVVHHITAMVEVLTDNLSRMELYQNLQRDPNMQTELLQIFNDVAGFCVESLAFFQRRTSVRVWKLMTSPPKESFQRSIDQLKSHIQGVHNTAVAIELAKQDVSPGTRATQDNQLSRGGNMREAHQRKLQAKVPNTCEWILSHPVFVQWDTSESEDAADRFLFISGKSGCGKSILASSITEALTQEGQQTMYFYFSGLERSQQDADNLVRWFLLDALRLTSDETVQSTVKSLFSKGDPTSLDLWGAFGTIMAKSETSTYLVVDGIDECQDLVGDLFEHLRGVITCSRRLKIVLLGRSHVFEGQTSTHGIHVTNDLLQADLKAFITTETQKNELLKQPSIQEIVIDGLLDKADGMFLWARLSINELCRAYSLDDTKRILQRLPSGIENTYDRILHEIIISNGEMGLEPTKNILGLLVASGRTLELKELQHAYAIASRMRRPEYERDDLDAYKGPNPEKMFLRACRGLIDIDNDKIRLVHLTAKEYLTRAATLWNSQISTLRIELSESHELFGNICVESINNDGFEWFHKREGLFMSKDLDYPPLFSYAFRFITYHFNRMKDPSPETISRVKQFATTHLVSWLDMLIVACFMDGPMAVTMQEFWEAVDWLTDDPFNIIISLGTMKEHFQMIYQAHAGNYWQSQRLRLLGEFFSFVEEDDSNASRSAANHRQKGKIVSRKVQQLTQDNLSQVVQLLADHHTLPLSKQSDLMSQLGQIFRRHGYIKELLSPFDMLFRLFKSKMNSFPTIVLIGFGGLCRPLKRPENALEIFNMVLTRLGDDDEKMKYQVWELIGYTNGDIHDYEAAFHAHQIAWIGRRNLLVTGTQA</sequence>
<dbReference type="AlphaFoldDB" id="A0A8G0PFH8"/>
<proteinExistence type="predicted"/>
<dbReference type="InterPro" id="IPR056884">
    <property type="entry name" value="NPHP3-like_N"/>
</dbReference>
<organism evidence="5 6">
    <name type="scientific">Trichoderma simmonsii</name>
    <dbReference type="NCBI Taxonomy" id="1491479"/>
    <lineage>
        <taxon>Eukaryota</taxon>
        <taxon>Fungi</taxon>
        <taxon>Dikarya</taxon>
        <taxon>Ascomycota</taxon>
        <taxon>Pezizomycotina</taxon>
        <taxon>Sordariomycetes</taxon>
        <taxon>Hypocreomycetidae</taxon>
        <taxon>Hypocreales</taxon>
        <taxon>Hypocreaceae</taxon>
        <taxon>Trichoderma</taxon>
    </lineage>
</organism>
<dbReference type="InterPro" id="IPR027417">
    <property type="entry name" value="P-loop_NTPase"/>
</dbReference>
<dbReference type="PANTHER" id="PTHR10039:SF14">
    <property type="entry name" value="NACHT DOMAIN-CONTAINING PROTEIN"/>
    <property type="match status" value="1"/>
</dbReference>
<dbReference type="SUPFAM" id="SSF52540">
    <property type="entry name" value="P-loop containing nucleoside triphosphate hydrolases"/>
    <property type="match status" value="1"/>
</dbReference>
<evidence type="ECO:0000256" key="2">
    <source>
        <dbReference type="SAM" id="MobiDB-lite"/>
    </source>
</evidence>
<dbReference type="Gene3D" id="3.40.50.300">
    <property type="entry name" value="P-loop containing nucleotide triphosphate hydrolases"/>
    <property type="match status" value="1"/>
</dbReference>
<dbReference type="Pfam" id="PF24809">
    <property type="entry name" value="DUF7708"/>
    <property type="match status" value="1"/>
</dbReference>
<name>A0A8G0PFH8_9HYPO</name>
<evidence type="ECO:0000313" key="6">
    <source>
        <dbReference type="Proteomes" id="UP000826661"/>
    </source>
</evidence>
<gene>
    <name evidence="5" type="ORF">H0G86_005799</name>
</gene>
<feature type="compositionally biased region" description="Polar residues" evidence="2">
    <location>
        <begin position="223"/>
        <end position="233"/>
    </location>
</feature>
<feature type="domain" description="DUF7708" evidence="3">
    <location>
        <begin position="76"/>
        <end position="215"/>
    </location>
</feature>
<keyword evidence="6" id="KW-1185">Reference proteome</keyword>
<dbReference type="EMBL" id="CP075866">
    <property type="protein sequence ID" value="QYS98627.1"/>
    <property type="molecule type" value="Genomic_DNA"/>
</dbReference>
<protein>
    <submittedName>
        <fullName evidence="5">TPR_REGION domain-containing protein</fullName>
    </submittedName>
</protein>
<evidence type="ECO:0000256" key="1">
    <source>
        <dbReference type="ARBA" id="ARBA00022737"/>
    </source>
</evidence>
<accession>A0A8G0PFH8</accession>
<dbReference type="InterPro" id="IPR056125">
    <property type="entry name" value="DUF7708"/>
</dbReference>
<keyword evidence="1" id="KW-0677">Repeat</keyword>
<dbReference type="PANTHER" id="PTHR10039">
    <property type="entry name" value="AMELOGENIN"/>
    <property type="match status" value="1"/>
</dbReference>